<evidence type="ECO:0000313" key="1">
    <source>
        <dbReference type="EMBL" id="PKH95128.1"/>
    </source>
</evidence>
<protein>
    <submittedName>
        <fullName evidence="1">Uncharacterized protein</fullName>
    </submittedName>
</protein>
<dbReference type="Proteomes" id="UP000233551">
    <property type="component" value="Unassembled WGS sequence"/>
</dbReference>
<proteinExistence type="predicted"/>
<organism evidence="1 2">
    <name type="scientific">Punica granatum</name>
    <name type="common">Pomegranate</name>
    <dbReference type="NCBI Taxonomy" id="22663"/>
    <lineage>
        <taxon>Eukaryota</taxon>
        <taxon>Viridiplantae</taxon>
        <taxon>Streptophyta</taxon>
        <taxon>Embryophyta</taxon>
        <taxon>Tracheophyta</taxon>
        <taxon>Spermatophyta</taxon>
        <taxon>Magnoliopsida</taxon>
        <taxon>eudicotyledons</taxon>
        <taxon>Gunneridae</taxon>
        <taxon>Pentapetalae</taxon>
        <taxon>rosids</taxon>
        <taxon>malvids</taxon>
        <taxon>Myrtales</taxon>
        <taxon>Lythraceae</taxon>
        <taxon>Punica</taxon>
    </lineage>
</organism>
<keyword evidence="2" id="KW-1185">Reference proteome</keyword>
<reference evidence="1 2" key="1">
    <citation type="submission" date="2017-11" db="EMBL/GenBank/DDBJ databases">
        <title>De-novo sequencing of pomegranate (Punica granatum L.) genome.</title>
        <authorList>
            <person name="Akparov Z."/>
            <person name="Amiraslanov A."/>
            <person name="Hajiyeva S."/>
            <person name="Abbasov M."/>
            <person name="Kaur K."/>
            <person name="Hamwieh A."/>
            <person name="Solovyev V."/>
            <person name="Salamov A."/>
            <person name="Braich B."/>
            <person name="Kosarev P."/>
            <person name="Mahmoud A."/>
            <person name="Hajiyev E."/>
            <person name="Babayeva S."/>
            <person name="Izzatullayeva V."/>
            <person name="Mammadov A."/>
            <person name="Mammadov A."/>
            <person name="Sharifova S."/>
            <person name="Ojaghi J."/>
            <person name="Eynullazada K."/>
            <person name="Bayramov B."/>
            <person name="Abdulazimova A."/>
            <person name="Shahmuradov I."/>
        </authorList>
    </citation>
    <scope>NUCLEOTIDE SEQUENCE [LARGE SCALE GENOMIC DNA]</scope>
    <source>
        <strain evidence="2">cv. AG2017</strain>
        <tissue evidence="1">Leaf</tissue>
    </source>
</reference>
<evidence type="ECO:0000313" key="2">
    <source>
        <dbReference type="Proteomes" id="UP000233551"/>
    </source>
</evidence>
<name>A0A2I0H215_PUNGR</name>
<sequence>MRNDVSMRRSRTWARSQLLRLRYLGYSVPLQSKLITLMVGTTKAAATRAKSREEKATGKEAAQVLLEVRLTVEMGGKSLIRERVEKKGKTGRRVMSIWVRPTCVLTRALARSIMGLISVGPVRSTPLPTGLFLLVLLSSLARYNILGLPSSSAQCNIFGPIYQLSVRSATELVTPLHS</sequence>
<dbReference type="AlphaFoldDB" id="A0A2I0H215"/>
<dbReference type="EMBL" id="PGOL01042542">
    <property type="protein sequence ID" value="PKH95128.1"/>
    <property type="molecule type" value="Genomic_DNA"/>
</dbReference>
<feature type="non-terminal residue" evidence="1">
    <location>
        <position position="178"/>
    </location>
</feature>
<accession>A0A2I0H215</accession>
<gene>
    <name evidence="1" type="ORF">CRG98_049749</name>
</gene>
<comment type="caution">
    <text evidence="1">The sequence shown here is derived from an EMBL/GenBank/DDBJ whole genome shotgun (WGS) entry which is preliminary data.</text>
</comment>